<feature type="transmembrane region" description="Helical" evidence="6">
    <location>
        <begin position="205"/>
        <end position="225"/>
    </location>
</feature>
<feature type="transmembrane region" description="Helical" evidence="6">
    <location>
        <begin position="424"/>
        <end position="441"/>
    </location>
</feature>
<dbReference type="OrthoDB" id="1588579at2759"/>
<evidence type="ECO:0000256" key="3">
    <source>
        <dbReference type="ARBA" id="ARBA00022692"/>
    </source>
</evidence>
<organism evidence="8 9">
    <name type="scientific">Saccharomyces pastorianus</name>
    <name type="common">Lager yeast</name>
    <name type="synonym">Saccharomyces cerevisiae x Saccharomyces eubayanus</name>
    <dbReference type="NCBI Taxonomy" id="27292"/>
    <lineage>
        <taxon>Eukaryota</taxon>
        <taxon>Fungi</taxon>
        <taxon>Dikarya</taxon>
        <taxon>Ascomycota</taxon>
        <taxon>Saccharomycotina</taxon>
        <taxon>Saccharomycetes</taxon>
        <taxon>Saccharomycetales</taxon>
        <taxon>Saccharomycetaceae</taxon>
        <taxon>Saccharomyces</taxon>
    </lineage>
</organism>
<feature type="domain" description="Sugar phosphate transporter" evidence="7">
    <location>
        <begin position="178"/>
        <end position="440"/>
    </location>
</feature>
<evidence type="ECO:0000256" key="1">
    <source>
        <dbReference type="ARBA" id="ARBA00004141"/>
    </source>
</evidence>
<name>A0A6C1DZW6_SACPS</name>
<feature type="transmembrane region" description="Helical" evidence="6">
    <location>
        <begin position="173"/>
        <end position="193"/>
    </location>
</feature>
<evidence type="ECO:0000313" key="9">
    <source>
        <dbReference type="Proteomes" id="UP000501346"/>
    </source>
</evidence>
<reference evidence="8 9" key="1">
    <citation type="journal article" date="2019" name="BMC Genomics">
        <title>Chromosome level assembly and comparative genome analysis confirm lager-brewing yeasts originated from a single hybridization.</title>
        <authorList>
            <person name="Salazar A.N."/>
            <person name="Gorter de Vries A.R."/>
            <person name="van den Broek M."/>
            <person name="Brouwers N."/>
            <person name="de la Torre Cortes P."/>
            <person name="Kuijpers N.G.A."/>
            <person name="Daran J.G."/>
            <person name="Abeel T."/>
        </authorList>
    </citation>
    <scope>NUCLEOTIDE SEQUENCE [LARGE SCALE GENOMIC DNA]</scope>
    <source>
        <strain evidence="8 9">CBS 1483</strain>
    </source>
</reference>
<evidence type="ECO:0000256" key="5">
    <source>
        <dbReference type="ARBA" id="ARBA00023136"/>
    </source>
</evidence>
<evidence type="ECO:0000256" key="6">
    <source>
        <dbReference type="SAM" id="Phobius"/>
    </source>
</evidence>
<feature type="transmembrane region" description="Helical" evidence="6">
    <location>
        <begin position="372"/>
        <end position="395"/>
    </location>
</feature>
<feature type="transmembrane region" description="Helical" evidence="6">
    <location>
        <begin position="268"/>
        <end position="289"/>
    </location>
</feature>
<feature type="transmembrane region" description="Helical" evidence="6">
    <location>
        <begin position="333"/>
        <end position="352"/>
    </location>
</feature>
<dbReference type="PANTHER" id="PTHR11132">
    <property type="entry name" value="SOLUTE CARRIER FAMILY 35"/>
    <property type="match status" value="1"/>
</dbReference>
<proteinExistence type="predicted"/>
<dbReference type="NCBIfam" id="TIGR00817">
    <property type="entry name" value="tpt"/>
    <property type="match status" value="1"/>
</dbReference>
<dbReference type="EMBL" id="CP048996">
    <property type="protein sequence ID" value="QID82628.1"/>
    <property type="molecule type" value="Genomic_DNA"/>
</dbReference>
<dbReference type="AlphaFoldDB" id="A0A6C1DZW6"/>
<dbReference type="GO" id="GO:0022857">
    <property type="term" value="F:transmembrane transporter activity"/>
    <property type="evidence" value="ECO:0007669"/>
    <property type="project" value="InterPro"/>
</dbReference>
<feature type="transmembrane region" description="Helical" evidence="6">
    <location>
        <begin position="116"/>
        <end position="135"/>
    </location>
</feature>
<keyword evidence="9" id="KW-1185">Reference proteome</keyword>
<protein>
    <submittedName>
        <fullName evidence="8">Suppressor of loss of ypt1</fullName>
    </submittedName>
</protein>
<evidence type="ECO:0000256" key="4">
    <source>
        <dbReference type="ARBA" id="ARBA00022989"/>
    </source>
</evidence>
<keyword evidence="5 6" id="KW-0472">Membrane</keyword>
<dbReference type="Pfam" id="PF03151">
    <property type="entry name" value="TPT"/>
    <property type="match status" value="1"/>
</dbReference>
<dbReference type="InterPro" id="IPR050186">
    <property type="entry name" value="TPT_transporter"/>
</dbReference>
<accession>A0A6C1DZW6</accession>
<keyword evidence="4 6" id="KW-1133">Transmembrane helix</keyword>
<dbReference type="InterPro" id="IPR004853">
    <property type="entry name" value="Sugar_P_trans_dom"/>
</dbReference>
<evidence type="ECO:0000256" key="2">
    <source>
        <dbReference type="ARBA" id="ARBA00022448"/>
    </source>
</evidence>
<dbReference type="GO" id="GO:0016020">
    <property type="term" value="C:membrane"/>
    <property type="evidence" value="ECO:0007669"/>
    <property type="project" value="UniProtKB-SubCell"/>
</dbReference>
<evidence type="ECO:0000313" key="8">
    <source>
        <dbReference type="EMBL" id="QID82628.1"/>
    </source>
</evidence>
<sequence length="453" mass="50937">MIQTQSTAIKRRNSVHKNLFDPSLYQIPEPPRGGFQHQKKEYSKETFSNQVFGYDITSLKKRFTQLFPSNIQGYLPEVDLRITIICSIWYVTSSISSNLSKAILRTFNHPIALTELQFLVSAVLCVGFASIVNLFRLPRLKRTKFSKALNSFPDGILPEYLDGNFRSSILHKFLVPSKLVLMTTFPMGIFQFIGHITSHKAVSMIPVSLVHSVKALSPIITVGYYKFFEHRYYNSMTYYTLLLLIFGVMTTCWSTHGSKRASDNKSGSSLIGLLFAFISMIIFVAQNIFAKNILTIRRKVGILPSSSTDDVTSKEGQPSLDKTRFSPLQVDKITILFYCSCIGFSLTLLPFLTGELMHGGSVINNLTLETVALVAIHGIAHFFQAMLAFQLIGLLSSINYSVANIMKRIVVISVALFWETKVNFFQVFGVILTIAGLYGYDKWGLSKKDGRQT</sequence>
<dbReference type="Proteomes" id="UP000501346">
    <property type="component" value="Chromosome ScXV-ScXI"/>
</dbReference>
<gene>
    <name evidence="8" type="primary">SLY41_1</name>
    <name evidence="8" type="ORF">GRS66_005056</name>
</gene>
<evidence type="ECO:0000259" key="7">
    <source>
        <dbReference type="Pfam" id="PF03151"/>
    </source>
</evidence>
<feature type="transmembrane region" description="Helical" evidence="6">
    <location>
        <begin position="237"/>
        <end position="256"/>
    </location>
</feature>
<keyword evidence="2" id="KW-0813">Transport</keyword>
<dbReference type="InterPro" id="IPR004696">
    <property type="entry name" value="Tpt_PEP_transl"/>
</dbReference>
<comment type="subcellular location">
    <subcellularLocation>
        <location evidence="1">Membrane</location>
        <topology evidence="1">Multi-pass membrane protein</topology>
    </subcellularLocation>
</comment>
<keyword evidence="3 6" id="KW-0812">Transmembrane</keyword>